<sequence length="320" mass="35815">MAFDLINENSIPQAIMPGIKESESSQEVLQGQSVPAASELAQRVWVDAVQRDNKRQKKASGALETEPAACPDTDAVLDKEVRKDSFVIHTDSLSVFQMMTLEQRGALFTAVAAFHRGSNEELEEMLRDPVVGVAFLSMKERFIRDAKEYAKRCEANRKNARAGGLKRAENMKSEKGGKKGGKPKVASAADGKRPLPDIDIDTDVDTDDGIDTVSTHVDDKERHTGVCPKKDGLSLPPSPPEESEFGKFNAWLRTNCPNVLKLQSQMTEAQYHKLREKGYTKTEICEALEDLNNWKDFPKKRTNVYRSTLDELRKKYGEKK</sequence>
<organism evidence="3 4">
    <name type="scientific">Candidatus Bacteroides intestinavium</name>
    <dbReference type="NCBI Taxonomy" id="2838469"/>
    <lineage>
        <taxon>Bacteria</taxon>
        <taxon>Pseudomonadati</taxon>
        <taxon>Bacteroidota</taxon>
        <taxon>Bacteroidia</taxon>
        <taxon>Bacteroidales</taxon>
        <taxon>Bacteroidaceae</taxon>
        <taxon>Bacteroides</taxon>
    </lineage>
</organism>
<feature type="compositionally biased region" description="Acidic residues" evidence="1">
    <location>
        <begin position="198"/>
        <end position="210"/>
    </location>
</feature>
<reference evidence="3" key="1">
    <citation type="journal article" date="2021" name="PeerJ">
        <title>Extensive microbial diversity within the chicken gut microbiome revealed by metagenomics and culture.</title>
        <authorList>
            <person name="Gilroy R."/>
            <person name="Ravi A."/>
            <person name="Getino M."/>
            <person name="Pursley I."/>
            <person name="Horton D.L."/>
            <person name="Alikhan N.F."/>
            <person name="Baker D."/>
            <person name="Gharbi K."/>
            <person name="Hall N."/>
            <person name="Watson M."/>
            <person name="Adriaenssens E.M."/>
            <person name="Foster-Nyarko E."/>
            <person name="Jarju S."/>
            <person name="Secka A."/>
            <person name="Antonio M."/>
            <person name="Oren A."/>
            <person name="Chaudhuri R.R."/>
            <person name="La Ragione R."/>
            <person name="Hildebrand F."/>
            <person name="Pallen M.J."/>
        </authorList>
    </citation>
    <scope>NUCLEOTIDE SEQUENCE</scope>
    <source>
        <strain evidence="3">ChiHecec1B25-7008</strain>
    </source>
</reference>
<gene>
    <name evidence="3" type="ORF">H9785_10835</name>
</gene>
<feature type="compositionally biased region" description="Basic and acidic residues" evidence="1">
    <location>
        <begin position="166"/>
        <end position="177"/>
    </location>
</feature>
<evidence type="ECO:0000259" key="2">
    <source>
        <dbReference type="Pfam" id="PF19808"/>
    </source>
</evidence>
<feature type="domain" description="DUF6291" evidence="2">
    <location>
        <begin position="85"/>
        <end position="167"/>
    </location>
</feature>
<evidence type="ECO:0000256" key="1">
    <source>
        <dbReference type="SAM" id="MobiDB-lite"/>
    </source>
</evidence>
<protein>
    <recommendedName>
        <fullName evidence="2">DUF6291 domain-containing protein</fullName>
    </recommendedName>
</protein>
<name>A0A9D2HS13_9BACE</name>
<reference evidence="3" key="2">
    <citation type="submission" date="2021-04" db="EMBL/GenBank/DDBJ databases">
        <authorList>
            <person name="Gilroy R."/>
        </authorList>
    </citation>
    <scope>NUCLEOTIDE SEQUENCE</scope>
    <source>
        <strain evidence="3">ChiHecec1B25-7008</strain>
    </source>
</reference>
<dbReference type="EMBL" id="DWZE01000133">
    <property type="protein sequence ID" value="HJA84445.1"/>
    <property type="molecule type" value="Genomic_DNA"/>
</dbReference>
<dbReference type="Proteomes" id="UP000823860">
    <property type="component" value="Unassembled WGS sequence"/>
</dbReference>
<dbReference type="InterPro" id="IPR046258">
    <property type="entry name" value="DUF6291"/>
</dbReference>
<accession>A0A9D2HS13</accession>
<comment type="caution">
    <text evidence="3">The sequence shown here is derived from an EMBL/GenBank/DDBJ whole genome shotgun (WGS) entry which is preliminary data.</text>
</comment>
<evidence type="ECO:0000313" key="4">
    <source>
        <dbReference type="Proteomes" id="UP000823860"/>
    </source>
</evidence>
<feature type="compositionally biased region" description="Basic and acidic residues" evidence="1">
    <location>
        <begin position="216"/>
        <end position="232"/>
    </location>
</feature>
<feature type="region of interest" description="Disordered" evidence="1">
    <location>
        <begin position="155"/>
        <end position="241"/>
    </location>
</feature>
<evidence type="ECO:0000313" key="3">
    <source>
        <dbReference type="EMBL" id="HJA84445.1"/>
    </source>
</evidence>
<proteinExistence type="predicted"/>
<dbReference type="AlphaFoldDB" id="A0A9D2HS13"/>
<dbReference type="Pfam" id="PF19808">
    <property type="entry name" value="DUF6291"/>
    <property type="match status" value="1"/>
</dbReference>